<gene>
    <name evidence="2" type="ORF">CVLEPA_LOCUS11173</name>
</gene>
<reference evidence="2 3" key="1">
    <citation type="submission" date="2024-02" db="EMBL/GenBank/DDBJ databases">
        <authorList>
            <person name="Daric V."/>
            <person name="Darras S."/>
        </authorList>
    </citation>
    <scope>NUCLEOTIDE SEQUENCE [LARGE SCALE GENOMIC DNA]</scope>
</reference>
<comment type="caution">
    <text evidence="2">The sequence shown here is derived from an EMBL/GenBank/DDBJ whole genome shotgun (WGS) entry which is preliminary data.</text>
</comment>
<keyword evidence="3" id="KW-1185">Reference proteome</keyword>
<evidence type="ECO:0000313" key="3">
    <source>
        <dbReference type="Proteomes" id="UP001642483"/>
    </source>
</evidence>
<proteinExistence type="predicted"/>
<protein>
    <recommendedName>
        <fullName evidence="1">Hydantoinase A/oxoprolinase domain-containing protein</fullName>
    </recommendedName>
</protein>
<sequence length="110" mass="12453">MFVVGPKYASAHPGPTYYRKGDPLTVTDINLFVGRFNLLHLCACCANVLLQVITSQTCIITSIRDIFQNYLTQIRTSVWMLMPPGKCLKNYEMKLIILSRFSSETLAVTF</sequence>
<name>A0ABP0FRA4_CLALP</name>
<feature type="domain" description="Hydantoinase A/oxoprolinase" evidence="1">
    <location>
        <begin position="2"/>
        <end position="37"/>
    </location>
</feature>
<accession>A0ABP0FRA4</accession>
<dbReference type="Proteomes" id="UP001642483">
    <property type="component" value="Unassembled WGS sequence"/>
</dbReference>
<dbReference type="Pfam" id="PF01968">
    <property type="entry name" value="Hydantoinase_A"/>
    <property type="match status" value="1"/>
</dbReference>
<evidence type="ECO:0000313" key="2">
    <source>
        <dbReference type="EMBL" id="CAK8680942.1"/>
    </source>
</evidence>
<dbReference type="EMBL" id="CAWYQH010000079">
    <property type="protein sequence ID" value="CAK8680942.1"/>
    <property type="molecule type" value="Genomic_DNA"/>
</dbReference>
<dbReference type="InterPro" id="IPR002821">
    <property type="entry name" value="Hydantoinase_A"/>
</dbReference>
<organism evidence="2 3">
    <name type="scientific">Clavelina lepadiformis</name>
    <name type="common">Light-bulb sea squirt</name>
    <name type="synonym">Ascidia lepadiformis</name>
    <dbReference type="NCBI Taxonomy" id="159417"/>
    <lineage>
        <taxon>Eukaryota</taxon>
        <taxon>Metazoa</taxon>
        <taxon>Chordata</taxon>
        <taxon>Tunicata</taxon>
        <taxon>Ascidiacea</taxon>
        <taxon>Aplousobranchia</taxon>
        <taxon>Clavelinidae</taxon>
        <taxon>Clavelina</taxon>
    </lineage>
</organism>
<evidence type="ECO:0000259" key="1">
    <source>
        <dbReference type="Pfam" id="PF01968"/>
    </source>
</evidence>